<evidence type="ECO:0000313" key="8">
    <source>
        <dbReference type="Proteomes" id="UP001524944"/>
    </source>
</evidence>
<name>A0ABT1Y3V6_9FIRM</name>
<dbReference type="EMBL" id="JANPWE010000001">
    <property type="protein sequence ID" value="MCR6544599.1"/>
    <property type="molecule type" value="Genomic_DNA"/>
</dbReference>
<dbReference type="RefSeq" id="WP_089610052.1">
    <property type="nucleotide sequence ID" value="NZ_CP022121.1"/>
</dbReference>
<comment type="caution">
    <text evidence="7">The sequence shown here is derived from an EMBL/GenBank/DDBJ whole genome shotgun (WGS) entry which is preliminary data.</text>
</comment>
<accession>A0ABT1Y3V6</accession>
<dbReference type="Pfam" id="PF00484">
    <property type="entry name" value="Pro_CA"/>
    <property type="match status" value="1"/>
</dbReference>
<gene>
    <name evidence="7" type="ORF">NVS47_03560</name>
</gene>
<evidence type="ECO:0000313" key="7">
    <source>
        <dbReference type="EMBL" id="MCR6544599.1"/>
    </source>
</evidence>
<dbReference type="EC" id="4.2.1.1" evidence="3"/>
<evidence type="ECO:0000256" key="3">
    <source>
        <dbReference type="ARBA" id="ARBA00012925"/>
    </source>
</evidence>
<dbReference type="InterPro" id="IPR036874">
    <property type="entry name" value="Carbonic_anhydrase_sf"/>
</dbReference>
<comment type="catalytic activity">
    <reaction evidence="6">
        <text>hydrogencarbonate + H(+) = CO2 + H2O</text>
        <dbReference type="Rhea" id="RHEA:10748"/>
        <dbReference type="ChEBI" id="CHEBI:15377"/>
        <dbReference type="ChEBI" id="CHEBI:15378"/>
        <dbReference type="ChEBI" id="CHEBI:16526"/>
        <dbReference type="ChEBI" id="CHEBI:17544"/>
        <dbReference type="EC" id="4.2.1.1"/>
    </reaction>
</comment>
<dbReference type="SUPFAM" id="SSF53056">
    <property type="entry name" value="beta-carbonic anhydrase, cab"/>
    <property type="match status" value="1"/>
</dbReference>
<organism evidence="7 8">
    <name type="scientific">Dehalobacterium formicoaceticum</name>
    <dbReference type="NCBI Taxonomy" id="51515"/>
    <lineage>
        <taxon>Bacteria</taxon>
        <taxon>Bacillati</taxon>
        <taxon>Bacillota</taxon>
        <taxon>Clostridia</taxon>
        <taxon>Eubacteriales</taxon>
        <taxon>Peptococcaceae</taxon>
        <taxon>Dehalobacterium</taxon>
    </lineage>
</organism>
<dbReference type="SMART" id="SM00947">
    <property type="entry name" value="Pro_CA"/>
    <property type="match status" value="1"/>
</dbReference>
<reference evidence="7 8" key="1">
    <citation type="submission" date="2022-08" db="EMBL/GenBank/DDBJ databases">
        <title>Proteogenomics of the novel Dehalobacterium formicoaceticum strain EZ94 highlights a key role of methyltransferases during anaerobic dichloromethane degradation.</title>
        <authorList>
            <person name="Wasmund K."/>
        </authorList>
    </citation>
    <scope>NUCLEOTIDE SEQUENCE [LARGE SCALE GENOMIC DNA]</scope>
    <source>
        <strain evidence="7 8">EZ94</strain>
    </source>
</reference>
<evidence type="ECO:0000256" key="4">
    <source>
        <dbReference type="ARBA" id="ARBA00022723"/>
    </source>
</evidence>
<dbReference type="Gene3D" id="3.40.1050.10">
    <property type="entry name" value="Carbonic anhydrase"/>
    <property type="match status" value="1"/>
</dbReference>
<dbReference type="PANTHER" id="PTHR43175">
    <property type="entry name" value="CARBONIC ANHYDRASE"/>
    <property type="match status" value="1"/>
</dbReference>
<sequence>MSYIDEILAFNKEFVESKQYETLATTKFPNKKIAVLSCMDTRLTELLPAALNFKNGDIKIIKNAGAMISHPFGSVMRSLLVAIYELGVQEIMVIGHYDCGMQGLGASKLIEKMKERNISQDKIDMVQYAGIDLHKWLKGFDDAEASVQETVHIIRKHPFIPADVGVYGFMMDPVTGRLAKLAPEVERME</sequence>
<protein>
    <recommendedName>
        <fullName evidence="3">carbonic anhydrase</fullName>
        <ecNumber evidence="3">4.2.1.1</ecNumber>
    </recommendedName>
</protein>
<dbReference type="Proteomes" id="UP001524944">
    <property type="component" value="Unassembled WGS sequence"/>
</dbReference>
<keyword evidence="5" id="KW-0862">Zinc</keyword>
<keyword evidence="4" id="KW-0479">Metal-binding</keyword>
<dbReference type="InterPro" id="IPR001765">
    <property type="entry name" value="Carbonic_anhydrase"/>
</dbReference>
<evidence type="ECO:0000256" key="2">
    <source>
        <dbReference type="ARBA" id="ARBA00006217"/>
    </source>
</evidence>
<dbReference type="PANTHER" id="PTHR43175:SF3">
    <property type="entry name" value="CARBON DISULFIDE HYDROLASE"/>
    <property type="match status" value="1"/>
</dbReference>
<evidence type="ECO:0000256" key="6">
    <source>
        <dbReference type="ARBA" id="ARBA00048348"/>
    </source>
</evidence>
<comment type="similarity">
    <text evidence="2">Belongs to the beta-class carbonic anhydrase family.</text>
</comment>
<proteinExistence type="inferred from homology"/>
<comment type="cofactor">
    <cofactor evidence="1">
        <name>Zn(2+)</name>
        <dbReference type="ChEBI" id="CHEBI:29105"/>
    </cofactor>
</comment>
<evidence type="ECO:0000256" key="5">
    <source>
        <dbReference type="ARBA" id="ARBA00022833"/>
    </source>
</evidence>
<evidence type="ECO:0000256" key="1">
    <source>
        <dbReference type="ARBA" id="ARBA00001947"/>
    </source>
</evidence>
<dbReference type="CDD" id="cd03379">
    <property type="entry name" value="beta_CA_cladeD"/>
    <property type="match status" value="1"/>
</dbReference>
<keyword evidence="8" id="KW-1185">Reference proteome</keyword>